<sequence length="95" mass="9249">MAAIAGSSQSGMESPEEGGSPPDSTGASRPEASAGGVRTELRRVAWAGGRTAGGGCTAGAPGGRDGPCDSGSVGMLLLPLPWRTAPTVRTGRVAV</sequence>
<reference evidence="4" key="4">
    <citation type="submission" date="2016-08" db="EMBL/GenBank/DDBJ databases">
        <title>Sequencing, assembly and comparative genomics of S. aureofaciens ATCC 10762.</title>
        <authorList>
            <person name="Gradnigo J.S."/>
            <person name="Johnson N."/>
            <person name="Somerville G.A."/>
        </authorList>
    </citation>
    <scope>NUCLEOTIDE SEQUENCE [LARGE SCALE GENOMIC DNA]</scope>
    <source>
        <strain evidence="4">ATCC 10762 / DSM 40127 / CCM 3239 / JCM 4008 / LMG 5968 / NBRC 12843 / NCIMB 8234 / A-377</strain>
    </source>
</reference>
<organism evidence="3 4">
    <name type="scientific">Kitasatospora aureofaciens</name>
    <name type="common">Streptomyces aureofaciens</name>
    <dbReference type="NCBI Taxonomy" id="1894"/>
    <lineage>
        <taxon>Bacteria</taxon>
        <taxon>Bacillati</taxon>
        <taxon>Actinomycetota</taxon>
        <taxon>Actinomycetes</taxon>
        <taxon>Kitasatosporales</taxon>
        <taxon>Streptomycetaceae</taxon>
        <taxon>Kitasatospora</taxon>
    </lineage>
</organism>
<feature type="compositionally biased region" description="Polar residues" evidence="1">
    <location>
        <begin position="1"/>
        <end position="12"/>
    </location>
</feature>
<gene>
    <name evidence="2" type="ORF">GCM10010502_12340</name>
    <name evidence="3" type="ORF">HS99_0007325</name>
</gene>
<accession>A0A1E7N4Y0</accession>
<feature type="region of interest" description="Disordered" evidence="1">
    <location>
        <begin position="1"/>
        <end position="64"/>
    </location>
</feature>
<evidence type="ECO:0000313" key="3">
    <source>
        <dbReference type="EMBL" id="OEV35704.1"/>
    </source>
</evidence>
<dbReference type="Proteomes" id="UP000037395">
    <property type="component" value="Unassembled WGS sequence"/>
</dbReference>
<dbReference type="AlphaFoldDB" id="A0A1E7N4Y0"/>
<reference evidence="3 4" key="2">
    <citation type="submission" date="2014-07" db="EMBL/GenBank/DDBJ databases">
        <authorList>
            <person name="Zhang J.E."/>
            <person name="Yang H."/>
            <person name="Guo J."/>
            <person name="Deng Z."/>
            <person name="Luo H."/>
            <person name="Luo M."/>
            <person name="Zhao B."/>
        </authorList>
    </citation>
    <scope>NUCLEOTIDE SEQUENCE [LARGE SCALE GENOMIC DNA]</scope>
    <source>
        <strain evidence="3">ATCC 10762</strain>
        <strain evidence="4">ATCC 10762 / DSM 40127 / CCM 3239 / JCM 4008 / LMG 5968 / NBRC 12843 / NCIMB 8234 / A-377</strain>
    </source>
</reference>
<feature type="compositionally biased region" description="Gly residues" evidence="1">
    <location>
        <begin position="50"/>
        <end position="64"/>
    </location>
</feature>
<proteinExistence type="predicted"/>
<protein>
    <submittedName>
        <fullName evidence="3">Uncharacterized protein</fullName>
    </submittedName>
</protein>
<dbReference type="EMBL" id="JPRF03000032">
    <property type="protein sequence ID" value="OEV35704.1"/>
    <property type="molecule type" value="Genomic_DNA"/>
</dbReference>
<dbReference type="Proteomes" id="UP000610124">
    <property type="component" value="Unassembled WGS sequence"/>
</dbReference>
<dbReference type="EMBL" id="BMUB01000002">
    <property type="protein sequence ID" value="GGU62978.1"/>
    <property type="molecule type" value="Genomic_DNA"/>
</dbReference>
<reference evidence="3" key="3">
    <citation type="submission" date="2016-08" db="EMBL/GenBank/DDBJ databases">
        <title>Sequencing, Assembly and Comparative Genomics of S. aureofaciens ATCC 10762.</title>
        <authorList>
            <person name="Gradnigo J.S."/>
            <person name="Johnson N."/>
            <person name="Somerville G.A."/>
        </authorList>
    </citation>
    <scope>NUCLEOTIDE SEQUENCE [LARGE SCALE GENOMIC DNA]</scope>
    <source>
        <strain evidence="3">ATCC 10762</strain>
    </source>
</reference>
<reference evidence="2" key="1">
    <citation type="journal article" date="2014" name="Int. J. Syst. Evol. Microbiol.">
        <title>Complete genome sequence of Corynebacterium casei LMG S-19264T (=DSM 44701T), isolated from a smear-ripened cheese.</title>
        <authorList>
            <consortium name="US DOE Joint Genome Institute (JGI-PGF)"/>
            <person name="Walter F."/>
            <person name="Albersmeier A."/>
            <person name="Kalinowski J."/>
            <person name="Ruckert C."/>
        </authorList>
    </citation>
    <scope>NUCLEOTIDE SEQUENCE</scope>
    <source>
        <strain evidence="2">JCM 4434</strain>
    </source>
</reference>
<accession>A0A8H9HH38</accession>
<evidence type="ECO:0000313" key="4">
    <source>
        <dbReference type="Proteomes" id="UP000037395"/>
    </source>
</evidence>
<keyword evidence="4" id="KW-1185">Reference proteome</keyword>
<evidence type="ECO:0000256" key="1">
    <source>
        <dbReference type="SAM" id="MobiDB-lite"/>
    </source>
</evidence>
<evidence type="ECO:0000313" key="2">
    <source>
        <dbReference type="EMBL" id="GGU62978.1"/>
    </source>
</evidence>
<name>A0A1E7N4Y0_KITAU</name>
<comment type="caution">
    <text evidence="3">The sequence shown here is derived from an EMBL/GenBank/DDBJ whole genome shotgun (WGS) entry which is preliminary data.</text>
</comment>
<reference evidence="2" key="5">
    <citation type="submission" date="2020-09" db="EMBL/GenBank/DDBJ databases">
        <authorList>
            <person name="Sun Q."/>
            <person name="Ohkuma M."/>
        </authorList>
    </citation>
    <scope>NUCLEOTIDE SEQUENCE</scope>
    <source>
        <strain evidence="2">JCM 4434</strain>
    </source>
</reference>